<dbReference type="AlphaFoldDB" id="A0A842FB54"/>
<accession>A0A842FB54</accession>
<evidence type="ECO:0000313" key="3">
    <source>
        <dbReference type="EMBL" id="MBC2241879.1"/>
    </source>
</evidence>
<gene>
    <name evidence="3" type="ORF">HCB35_15490</name>
</gene>
<dbReference type="InterPro" id="IPR028983">
    <property type="entry name" value="PA2201-like_C"/>
</dbReference>
<dbReference type="RefSeq" id="WP_185541638.1">
    <property type="nucleotide sequence ID" value="NZ_JAARZA010000008.1"/>
</dbReference>
<dbReference type="InterPro" id="IPR015025">
    <property type="entry name" value="PoNi_C"/>
</dbReference>
<reference evidence="3 4" key="1">
    <citation type="submission" date="2020-03" db="EMBL/GenBank/DDBJ databases">
        <title>Soil Listeria distribution.</title>
        <authorList>
            <person name="Liao J."/>
            <person name="Wiedmann M."/>
        </authorList>
    </citation>
    <scope>NUCLEOTIDE SEQUENCE [LARGE SCALE GENOMIC DNA]</scope>
    <source>
        <strain evidence="3 4">FSL L7-0149</strain>
    </source>
</reference>
<dbReference type="Pfam" id="PF08928">
    <property type="entry name" value="PoNi_N"/>
    <property type="match status" value="1"/>
</dbReference>
<dbReference type="Pfam" id="PF08929">
    <property type="entry name" value="PoNi_C"/>
    <property type="match status" value="1"/>
</dbReference>
<feature type="domain" description="PoNi C-terminal" evidence="2">
    <location>
        <begin position="125"/>
        <end position="232"/>
    </location>
</feature>
<dbReference type="Proteomes" id="UP000553016">
    <property type="component" value="Unassembled WGS sequence"/>
</dbReference>
<name>A0A842FB54_9LIST</name>
<feature type="domain" description="PoNi N-terminal" evidence="1">
    <location>
        <begin position="2"/>
        <end position="113"/>
    </location>
</feature>
<evidence type="ECO:0000313" key="4">
    <source>
        <dbReference type="Proteomes" id="UP000553016"/>
    </source>
</evidence>
<dbReference type="InterPro" id="IPR015024">
    <property type="entry name" value="PoNi_N"/>
</dbReference>
<dbReference type="EMBL" id="JAARZA010000008">
    <property type="protein sequence ID" value="MBC2241879.1"/>
    <property type="molecule type" value="Genomic_DNA"/>
</dbReference>
<evidence type="ECO:0000259" key="1">
    <source>
        <dbReference type="Pfam" id="PF08928"/>
    </source>
</evidence>
<comment type="caution">
    <text evidence="3">The sequence shown here is derived from an EMBL/GenBank/DDBJ whole genome shotgun (WGS) entry which is preliminary data.</text>
</comment>
<evidence type="ECO:0000259" key="2">
    <source>
        <dbReference type="Pfam" id="PF08929"/>
    </source>
</evidence>
<sequence>MRDTIKDTVYFEKYFKENQRQMEKYQGMVLKIKEEFGVNDNRVRTGNIILLNNYIDGINCLYSMGADINKITYIYPKFIDVLNQIWNKETSSYIQLLWAVSLGVLLESNEEIEQLSNLVKREELNDYLIEYLLHYQNLDSKETTPEFKYPSPYKALDKVIHAENEETAVNNLKLYIENEWYNGHNNASWYNSHKSKHDIYSGYWSYESGAIAKILKLDDKELENLSYYPYDLVHYKNY</sequence>
<dbReference type="Gene3D" id="1.10.3920.10">
    <property type="entry name" value="PA2201 C-terminal domain-like"/>
    <property type="match status" value="1"/>
</dbReference>
<protein>
    <submittedName>
        <fullName evidence="3">DUF1911 domain-containing protein</fullName>
    </submittedName>
</protein>
<proteinExistence type="predicted"/>
<organism evidence="3 4">
    <name type="scientific">Listeria booriae</name>
    <dbReference type="NCBI Taxonomy" id="1552123"/>
    <lineage>
        <taxon>Bacteria</taxon>
        <taxon>Bacillati</taxon>
        <taxon>Bacillota</taxon>
        <taxon>Bacilli</taxon>
        <taxon>Bacillales</taxon>
        <taxon>Listeriaceae</taxon>
        <taxon>Listeria</taxon>
    </lineage>
</organism>
<dbReference type="SUPFAM" id="SSF140731">
    <property type="entry name" value="PA2201 C-terminal domain-like"/>
    <property type="match status" value="1"/>
</dbReference>